<accession>A0A087TBZ3</accession>
<feature type="non-terminal residue" evidence="1">
    <location>
        <position position="1"/>
    </location>
</feature>
<keyword evidence="2" id="KW-1185">Reference proteome</keyword>
<reference evidence="1 2" key="1">
    <citation type="submission" date="2013-11" db="EMBL/GenBank/DDBJ databases">
        <title>Genome sequencing of Stegodyphus mimosarum.</title>
        <authorList>
            <person name="Bechsgaard J."/>
        </authorList>
    </citation>
    <scope>NUCLEOTIDE SEQUENCE [LARGE SCALE GENOMIC DNA]</scope>
</reference>
<sequence length="52" mass="5971">LHNLPSTPALFSGLYQAAKIKRIWLGFETVVRMVCSRANFLFVTCKITLTWQ</sequence>
<dbReference type="EMBL" id="KK114517">
    <property type="protein sequence ID" value="KFM62632.1"/>
    <property type="molecule type" value="Genomic_DNA"/>
</dbReference>
<gene>
    <name evidence="1" type="ORF">X975_01099</name>
</gene>
<proteinExistence type="predicted"/>
<evidence type="ECO:0000313" key="1">
    <source>
        <dbReference type="EMBL" id="KFM62632.1"/>
    </source>
</evidence>
<organism evidence="1 2">
    <name type="scientific">Stegodyphus mimosarum</name>
    <name type="common">African social velvet spider</name>
    <dbReference type="NCBI Taxonomy" id="407821"/>
    <lineage>
        <taxon>Eukaryota</taxon>
        <taxon>Metazoa</taxon>
        <taxon>Ecdysozoa</taxon>
        <taxon>Arthropoda</taxon>
        <taxon>Chelicerata</taxon>
        <taxon>Arachnida</taxon>
        <taxon>Araneae</taxon>
        <taxon>Araneomorphae</taxon>
        <taxon>Entelegynae</taxon>
        <taxon>Eresoidea</taxon>
        <taxon>Eresidae</taxon>
        <taxon>Stegodyphus</taxon>
    </lineage>
</organism>
<feature type="non-terminal residue" evidence="1">
    <location>
        <position position="52"/>
    </location>
</feature>
<protein>
    <submittedName>
        <fullName evidence="1">Uncharacterized protein</fullName>
    </submittedName>
</protein>
<dbReference type="Proteomes" id="UP000054359">
    <property type="component" value="Unassembled WGS sequence"/>
</dbReference>
<evidence type="ECO:0000313" key="2">
    <source>
        <dbReference type="Proteomes" id="UP000054359"/>
    </source>
</evidence>
<name>A0A087TBZ3_STEMI</name>
<dbReference type="AlphaFoldDB" id="A0A087TBZ3"/>